<comment type="caution">
    <text evidence="3">The sequence shown here is derived from an EMBL/GenBank/DDBJ whole genome shotgun (WGS) entry which is preliminary data.</text>
</comment>
<sequence>MRVGFFAVLFAAPAFLVSAAPLPDSTMIEDLRKVAAYHEKLANEHRSHAGHLQKLAGPNASQAKEEKKKVRLLIDPWKYAKESRSDVKVGQTSDSLRRTMMSTFTRNP</sequence>
<feature type="compositionally biased region" description="Polar residues" evidence="1">
    <location>
        <begin position="90"/>
        <end position="108"/>
    </location>
</feature>
<organism evidence="3 4">
    <name type="scientific">Serendipita indica (strain DSM 11827)</name>
    <name type="common">Root endophyte fungus</name>
    <name type="synonym">Piriformospora indica</name>
    <dbReference type="NCBI Taxonomy" id="1109443"/>
    <lineage>
        <taxon>Eukaryota</taxon>
        <taxon>Fungi</taxon>
        <taxon>Dikarya</taxon>
        <taxon>Basidiomycota</taxon>
        <taxon>Agaricomycotina</taxon>
        <taxon>Agaricomycetes</taxon>
        <taxon>Sebacinales</taxon>
        <taxon>Serendipitaceae</taxon>
        <taxon>Serendipita</taxon>
    </lineage>
</organism>
<dbReference type="Proteomes" id="UP000007148">
    <property type="component" value="Unassembled WGS sequence"/>
</dbReference>
<dbReference type="AlphaFoldDB" id="G4TKU5"/>
<proteinExistence type="predicted"/>
<evidence type="ECO:0000313" key="3">
    <source>
        <dbReference type="EMBL" id="CCA71938.1"/>
    </source>
</evidence>
<keyword evidence="2" id="KW-0732">Signal</keyword>
<evidence type="ECO:0000256" key="2">
    <source>
        <dbReference type="SAM" id="SignalP"/>
    </source>
</evidence>
<feature type="chain" id="PRO_5003468837" evidence="2">
    <location>
        <begin position="20"/>
        <end position="108"/>
    </location>
</feature>
<feature type="signal peptide" evidence="2">
    <location>
        <begin position="1"/>
        <end position="19"/>
    </location>
</feature>
<name>G4TKU5_SERID</name>
<evidence type="ECO:0000313" key="4">
    <source>
        <dbReference type="Proteomes" id="UP000007148"/>
    </source>
</evidence>
<dbReference type="InParanoid" id="G4TKU5"/>
<dbReference type="HOGENOM" id="CLU_2197961_0_0_1"/>
<protein>
    <submittedName>
        <fullName evidence="3">Uncharacterized protein</fullName>
    </submittedName>
</protein>
<dbReference type="EMBL" id="CAFZ01000141">
    <property type="protein sequence ID" value="CCA71938.1"/>
    <property type="molecule type" value="Genomic_DNA"/>
</dbReference>
<feature type="region of interest" description="Disordered" evidence="1">
    <location>
        <begin position="46"/>
        <end position="67"/>
    </location>
</feature>
<keyword evidence="4" id="KW-1185">Reference proteome</keyword>
<evidence type="ECO:0000256" key="1">
    <source>
        <dbReference type="SAM" id="MobiDB-lite"/>
    </source>
</evidence>
<accession>G4TKU5</accession>
<feature type="region of interest" description="Disordered" evidence="1">
    <location>
        <begin position="88"/>
        <end position="108"/>
    </location>
</feature>
<reference evidence="3 4" key="1">
    <citation type="journal article" date="2011" name="PLoS Pathog.">
        <title>Endophytic Life Strategies Decoded by Genome and Transcriptome Analyses of the Mutualistic Root Symbiont Piriformospora indica.</title>
        <authorList>
            <person name="Zuccaro A."/>
            <person name="Lahrmann U."/>
            <person name="Guldener U."/>
            <person name="Langen G."/>
            <person name="Pfiffi S."/>
            <person name="Biedenkopf D."/>
            <person name="Wong P."/>
            <person name="Samans B."/>
            <person name="Grimm C."/>
            <person name="Basiewicz M."/>
            <person name="Murat C."/>
            <person name="Martin F."/>
            <person name="Kogel K.H."/>
        </authorList>
    </citation>
    <scope>NUCLEOTIDE SEQUENCE [LARGE SCALE GENOMIC DNA]</scope>
    <source>
        <strain evidence="3 4">DSM 11827</strain>
    </source>
</reference>
<gene>
    <name evidence="3" type="ORF">PIIN_05873</name>
</gene>